<gene>
    <name evidence="2" type="ORF">NCGR_LOCUS7291</name>
</gene>
<evidence type="ECO:0000256" key="1">
    <source>
        <dbReference type="SAM" id="MobiDB-lite"/>
    </source>
</evidence>
<dbReference type="Proteomes" id="UP000604825">
    <property type="component" value="Unassembled WGS sequence"/>
</dbReference>
<protein>
    <submittedName>
        <fullName evidence="2">Uncharacterized protein</fullName>
    </submittedName>
</protein>
<evidence type="ECO:0000313" key="3">
    <source>
        <dbReference type="Proteomes" id="UP000604825"/>
    </source>
</evidence>
<reference evidence="2" key="1">
    <citation type="submission" date="2020-10" db="EMBL/GenBank/DDBJ databases">
        <authorList>
            <person name="Han B."/>
            <person name="Lu T."/>
            <person name="Zhao Q."/>
            <person name="Huang X."/>
            <person name="Zhao Y."/>
        </authorList>
    </citation>
    <scope>NUCLEOTIDE SEQUENCE</scope>
</reference>
<dbReference type="EMBL" id="CAJGYO010000002">
    <property type="protein sequence ID" value="CAD6211312.1"/>
    <property type="molecule type" value="Genomic_DNA"/>
</dbReference>
<feature type="region of interest" description="Disordered" evidence="1">
    <location>
        <begin position="1"/>
        <end position="62"/>
    </location>
</feature>
<dbReference type="AlphaFoldDB" id="A0A811MWG4"/>
<name>A0A811MWG4_9POAL</name>
<accession>A0A811MWG4</accession>
<proteinExistence type="predicted"/>
<evidence type="ECO:0000313" key="2">
    <source>
        <dbReference type="EMBL" id="CAD6211312.1"/>
    </source>
</evidence>
<organism evidence="2 3">
    <name type="scientific">Miscanthus lutarioriparius</name>
    <dbReference type="NCBI Taxonomy" id="422564"/>
    <lineage>
        <taxon>Eukaryota</taxon>
        <taxon>Viridiplantae</taxon>
        <taxon>Streptophyta</taxon>
        <taxon>Embryophyta</taxon>
        <taxon>Tracheophyta</taxon>
        <taxon>Spermatophyta</taxon>
        <taxon>Magnoliopsida</taxon>
        <taxon>Liliopsida</taxon>
        <taxon>Poales</taxon>
        <taxon>Poaceae</taxon>
        <taxon>PACMAD clade</taxon>
        <taxon>Panicoideae</taxon>
        <taxon>Andropogonodae</taxon>
        <taxon>Andropogoneae</taxon>
        <taxon>Saccharinae</taxon>
        <taxon>Miscanthus</taxon>
    </lineage>
</organism>
<feature type="compositionally biased region" description="Basic and acidic residues" evidence="1">
    <location>
        <begin position="30"/>
        <end position="43"/>
    </location>
</feature>
<comment type="caution">
    <text evidence="2">The sequence shown here is derived from an EMBL/GenBank/DDBJ whole genome shotgun (WGS) entry which is preliminary data.</text>
</comment>
<keyword evidence="3" id="KW-1185">Reference proteome</keyword>
<sequence>MGKQWTSAHGHRDDNMGVTAGRVDYGRGCGHKDDSEEREHRDDDVEATTGARTMVGAQAQGQ</sequence>